<evidence type="ECO:0000256" key="1">
    <source>
        <dbReference type="ARBA" id="ARBA00023015"/>
    </source>
</evidence>
<evidence type="ECO:0000256" key="2">
    <source>
        <dbReference type="ARBA" id="ARBA00023125"/>
    </source>
</evidence>
<evidence type="ECO:0000313" key="7">
    <source>
        <dbReference type="Proteomes" id="UP001320715"/>
    </source>
</evidence>
<dbReference type="Gene3D" id="1.10.10.10">
    <property type="entry name" value="Winged helix-like DNA-binding domain superfamily/Winged helix DNA-binding domain"/>
    <property type="match status" value="1"/>
</dbReference>
<feature type="domain" description="IclR-ED" evidence="5">
    <location>
        <begin position="69"/>
        <end position="251"/>
    </location>
</feature>
<evidence type="ECO:0000256" key="3">
    <source>
        <dbReference type="ARBA" id="ARBA00023163"/>
    </source>
</evidence>
<keyword evidence="7" id="KW-1185">Reference proteome</keyword>
<evidence type="ECO:0000259" key="4">
    <source>
        <dbReference type="PROSITE" id="PS51077"/>
    </source>
</evidence>
<dbReference type="RefSeq" id="WP_152008878.1">
    <property type="nucleotide sequence ID" value="NZ_CP159480.1"/>
</dbReference>
<dbReference type="SUPFAM" id="SSF55781">
    <property type="entry name" value="GAF domain-like"/>
    <property type="match status" value="1"/>
</dbReference>
<dbReference type="InterPro" id="IPR005471">
    <property type="entry name" value="Tscrpt_reg_IclR_N"/>
</dbReference>
<keyword evidence="3" id="KW-0804">Transcription</keyword>
<dbReference type="InterPro" id="IPR036388">
    <property type="entry name" value="WH-like_DNA-bd_sf"/>
</dbReference>
<dbReference type="PROSITE" id="PS51077">
    <property type="entry name" value="HTH_ICLR"/>
    <property type="match status" value="1"/>
</dbReference>
<dbReference type="PANTHER" id="PTHR30136">
    <property type="entry name" value="HELIX-TURN-HELIX TRANSCRIPTIONAL REGULATOR, ICLR FAMILY"/>
    <property type="match status" value="1"/>
</dbReference>
<dbReference type="InterPro" id="IPR050707">
    <property type="entry name" value="HTH_MetabolicPath_Reg"/>
</dbReference>
<dbReference type="PROSITE" id="PS51078">
    <property type="entry name" value="ICLR_ED"/>
    <property type="match status" value="1"/>
</dbReference>
<dbReference type="InterPro" id="IPR029016">
    <property type="entry name" value="GAF-like_dom_sf"/>
</dbReference>
<proteinExistence type="predicted"/>
<dbReference type="InterPro" id="IPR036390">
    <property type="entry name" value="WH_DNA-bd_sf"/>
</dbReference>
<comment type="caution">
    <text evidence="6">The sequence shown here is derived from an EMBL/GenBank/DDBJ whole genome shotgun (WGS) entry which is preliminary data.</text>
</comment>
<dbReference type="Pfam" id="PF01614">
    <property type="entry name" value="IclR_C"/>
    <property type="match status" value="1"/>
</dbReference>
<sequence length="259" mass="28885">MANPQVKSATRAIEILEYFKLAQQPRSMSQMASDLGYPQSSTTVMLKTLVNLGYLNFDRSTRDYFPTPKLTALGDWIPRVMFGSGQMIDALNDLHAATGEGVFLGTKNDIYLQYTRTKESIHALRFHIDEGFMRPITLSAAGWILLSTLPEDKIDNIVRRANIATQNPNERTDTKTILARIKEIHENGFAYAENMPLEGGSTLALRLPAELQGQPVALALGGVTDRFKKNFTEYKKALFAAAEAVKQDNDFDLPVRISL</sequence>
<dbReference type="SUPFAM" id="SSF46785">
    <property type="entry name" value="Winged helix' DNA-binding domain"/>
    <property type="match status" value="1"/>
</dbReference>
<dbReference type="Proteomes" id="UP001320715">
    <property type="component" value="Unassembled WGS sequence"/>
</dbReference>
<keyword evidence="2" id="KW-0238">DNA-binding</keyword>
<dbReference type="InterPro" id="IPR014757">
    <property type="entry name" value="Tscrpt_reg_IclR_C"/>
</dbReference>
<accession>A0ABT1CQA2</accession>
<protein>
    <submittedName>
        <fullName evidence="6">Helix-turn-helix domain-containing protein</fullName>
    </submittedName>
</protein>
<evidence type="ECO:0000259" key="5">
    <source>
        <dbReference type="PROSITE" id="PS51078"/>
    </source>
</evidence>
<dbReference type="Gene3D" id="3.30.450.40">
    <property type="match status" value="1"/>
</dbReference>
<name>A0ABT1CQA2_9HYPH</name>
<organism evidence="6 7">
    <name type="scientific">Hoeflea alexandrii</name>
    <dbReference type="NCBI Taxonomy" id="288436"/>
    <lineage>
        <taxon>Bacteria</taxon>
        <taxon>Pseudomonadati</taxon>
        <taxon>Pseudomonadota</taxon>
        <taxon>Alphaproteobacteria</taxon>
        <taxon>Hyphomicrobiales</taxon>
        <taxon>Rhizobiaceae</taxon>
        <taxon>Hoeflea</taxon>
    </lineage>
</organism>
<reference evidence="6 7" key="1">
    <citation type="submission" date="2020-01" db="EMBL/GenBank/DDBJ databases">
        <title>Genomes of bacteria type strains.</title>
        <authorList>
            <person name="Chen J."/>
            <person name="Zhu S."/>
            <person name="Yang J."/>
        </authorList>
    </citation>
    <scope>NUCLEOTIDE SEQUENCE [LARGE SCALE GENOMIC DNA]</scope>
    <source>
        <strain evidence="6 7">DSM 16655</strain>
    </source>
</reference>
<dbReference type="EMBL" id="JAAAML010000001">
    <property type="protein sequence ID" value="MCO6408386.1"/>
    <property type="molecule type" value="Genomic_DNA"/>
</dbReference>
<feature type="domain" description="HTH iclR-type" evidence="4">
    <location>
        <begin position="6"/>
        <end position="68"/>
    </location>
</feature>
<dbReference type="PANTHER" id="PTHR30136:SF35">
    <property type="entry name" value="HTH-TYPE TRANSCRIPTIONAL REGULATOR RV1719"/>
    <property type="match status" value="1"/>
</dbReference>
<evidence type="ECO:0000313" key="6">
    <source>
        <dbReference type="EMBL" id="MCO6408386.1"/>
    </source>
</evidence>
<keyword evidence="1" id="KW-0805">Transcription regulation</keyword>
<gene>
    <name evidence="6" type="ORF">GTW23_09400</name>
</gene>
<dbReference type="Pfam" id="PF09339">
    <property type="entry name" value="HTH_IclR"/>
    <property type="match status" value="1"/>
</dbReference>